<dbReference type="Pfam" id="PF01566">
    <property type="entry name" value="Nramp"/>
    <property type="match status" value="1"/>
</dbReference>
<evidence type="ECO:0000256" key="6">
    <source>
        <dbReference type="ARBA" id="ARBA00023136"/>
    </source>
</evidence>
<feature type="transmembrane region" description="Helical" evidence="7">
    <location>
        <begin position="162"/>
        <end position="183"/>
    </location>
</feature>
<dbReference type="GO" id="GO:0015293">
    <property type="term" value="F:symporter activity"/>
    <property type="evidence" value="ECO:0007669"/>
    <property type="project" value="UniProtKB-KW"/>
</dbReference>
<dbReference type="InterPro" id="IPR001046">
    <property type="entry name" value="NRAMP_fam"/>
</dbReference>
<feature type="transmembrane region" description="Helical" evidence="7">
    <location>
        <begin position="376"/>
        <end position="399"/>
    </location>
</feature>
<evidence type="ECO:0000256" key="5">
    <source>
        <dbReference type="ARBA" id="ARBA00022989"/>
    </source>
</evidence>
<dbReference type="PANTHER" id="PTHR11706">
    <property type="entry name" value="SOLUTE CARRIER PROTEIN FAMILY 11 MEMBER"/>
    <property type="match status" value="1"/>
</dbReference>
<keyword evidence="5 7" id="KW-1133">Transmembrane helix</keyword>
<evidence type="ECO:0000256" key="3">
    <source>
        <dbReference type="ARBA" id="ARBA00022692"/>
    </source>
</evidence>
<protein>
    <submittedName>
        <fullName evidence="8">Divalent metal cation transporter</fullName>
    </submittedName>
</protein>
<keyword evidence="9" id="KW-1185">Reference proteome</keyword>
<feature type="transmembrane region" description="Helical" evidence="7">
    <location>
        <begin position="351"/>
        <end position="370"/>
    </location>
</feature>
<feature type="transmembrane region" description="Helical" evidence="7">
    <location>
        <begin position="101"/>
        <end position="118"/>
    </location>
</feature>
<evidence type="ECO:0000256" key="4">
    <source>
        <dbReference type="ARBA" id="ARBA00022847"/>
    </source>
</evidence>
<feature type="transmembrane region" description="Helical" evidence="7">
    <location>
        <begin position="261"/>
        <end position="284"/>
    </location>
</feature>
<dbReference type="GO" id="GO:0005886">
    <property type="term" value="C:plasma membrane"/>
    <property type="evidence" value="ECO:0007669"/>
    <property type="project" value="TreeGrafter"/>
</dbReference>
<evidence type="ECO:0000256" key="2">
    <source>
        <dbReference type="ARBA" id="ARBA00022448"/>
    </source>
</evidence>
<comment type="caution">
    <text evidence="8">The sequence shown here is derived from an EMBL/GenBank/DDBJ whole genome shotgun (WGS) entry which is preliminary data.</text>
</comment>
<reference evidence="8 9" key="1">
    <citation type="journal article" date="2020" name="Arch. Microbiol.">
        <title>Bradyrhizobium uaiense sp. nov., a new highly efficient cowpea symbiont.</title>
        <authorList>
            <person name="Cabral Michel D."/>
            <person name="Azarias Guimaraes A."/>
            <person name="Martins da Costa E."/>
            <person name="Soares de Carvalho T."/>
            <person name="Balsanelli E."/>
            <person name="Willems A."/>
            <person name="Maltempi de Souza E."/>
            <person name="de Souza Moreira F.M."/>
        </authorList>
    </citation>
    <scope>NUCLEOTIDE SEQUENCE [LARGE SCALE GENOMIC DNA]</scope>
    <source>
        <strain evidence="8 9">UFLA 03-164</strain>
    </source>
</reference>
<name>A0A6P1BRS7_9BRAD</name>
<sequence length="436" mass="46423">MVPTRRGIVARLSDVLAAGRGRLRDHPLARLGPGLITGVADDDPSGIATYSQAGAQFGTGMLWTMPLAFPLMAAIQSMCGRIGRVTGRGLAANIKAEFPPIVLKGAVLLLLIANTINIGADVAAMGEAGQLVTGLNPHAMAVVFVVSTLLLQVFVPYHRYVFFLKWLTLSLLAYAAVLFTVHVPWGQVLRDTVWPRLQFTADSAAVVVGVFGTTISPYLFFWQASEEVEDMQAQGKAGLASDPCAATKELRRIQWDTWSGMFYSDITAYFIILATAVTLHVAGITNIETAAQAASALRPLAGDFAFNLFAVGIVGVGLIGVPVLAGSSAYALSEALGWNEGLEKEVRDARAFYSVIAFSIIAGLFIQYSPVSPMKALFWSAVINGVVAVPLMAVIILLASRRSVMGPHVSSRSTVLLGWIATVVMGLAAILMFVLR</sequence>
<dbReference type="GO" id="GO:0034755">
    <property type="term" value="P:iron ion transmembrane transport"/>
    <property type="evidence" value="ECO:0007669"/>
    <property type="project" value="TreeGrafter"/>
</dbReference>
<feature type="transmembrane region" description="Helical" evidence="7">
    <location>
        <begin position="415"/>
        <end position="435"/>
    </location>
</feature>
<evidence type="ECO:0000256" key="1">
    <source>
        <dbReference type="ARBA" id="ARBA00004141"/>
    </source>
</evidence>
<feature type="transmembrane region" description="Helical" evidence="7">
    <location>
        <begin position="304"/>
        <end position="330"/>
    </location>
</feature>
<dbReference type="AlphaFoldDB" id="A0A6P1BRS7"/>
<keyword evidence="4" id="KW-0769">Symport</keyword>
<dbReference type="EMBL" id="VKHP01000175">
    <property type="protein sequence ID" value="NEV00391.1"/>
    <property type="molecule type" value="Genomic_DNA"/>
</dbReference>
<accession>A0A6P1BRS7</accession>
<comment type="subcellular location">
    <subcellularLocation>
        <location evidence="1">Membrane</location>
        <topology evidence="1">Multi-pass membrane protein</topology>
    </subcellularLocation>
</comment>
<dbReference type="GO" id="GO:0005384">
    <property type="term" value="F:manganese ion transmembrane transporter activity"/>
    <property type="evidence" value="ECO:0007669"/>
    <property type="project" value="TreeGrafter"/>
</dbReference>
<dbReference type="Proteomes" id="UP000468531">
    <property type="component" value="Unassembled WGS sequence"/>
</dbReference>
<feature type="transmembrane region" description="Helical" evidence="7">
    <location>
        <begin position="203"/>
        <end position="222"/>
    </location>
</feature>
<organism evidence="8 9">
    <name type="scientific">Bradyrhizobium uaiense</name>
    <dbReference type="NCBI Taxonomy" id="2594946"/>
    <lineage>
        <taxon>Bacteria</taxon>
        <taxon>Pseudomonadati</taxon>
        <taxon>Pseudomonadota</taxon>
        <taxon>Alphaproteobacteria</taxon>
        <taxon>Hyphomicrobiales</taxon>
        <taxon>Nitrobacteraceae</taxon>
        <taxon>Bradyrhizobium</taxon>
    </lineage>
</organism>
<keyword evidence="2" id="KW-0813">Transport</keyword>
<gene>
    <name evidence="8" type="ORF">FNJ47_32405</name>
</gene>
<keyword evidence="3 7" id="KW-0812">Transmembrane</keyword>
<keyword evidence="6 7" id="KW-0472">Membrane</keyword>
<evidence type="ECO:0000313" key="9">
    <source>
        <dbReference type="Proteomes" id="UP000468531"/>
    </source>
</evidence>
<dbReference type="PANTHER" id="PTHR11706:SF33">
    <property type="entry name" value="NATURAL RESISTANCE-ASSOCIATED MACROPHAGE PROTEIN 2"/>
    <property type="match status" value="1"/>
</dbReference>
<evidence type="ECO:0000256" key="7">
    <source>
        <dbReference type="SAM" id="Phobius"/>
    </source>
</evidence>
<evidence type="ECO:0000313" key="8">
    <source>
        <dbReference type="EMBL" id="NEV00391.1"/>
    </source>
</evidence>
<dbReference type="GO" id="GO:0015086">
    <property type="term" value="F:cadmium ion transmembrane transporter activity"/>
    <property type="evidence" value="ECO:0007669"/>
    <property type="project" value="TreeGrafter"/>
</dbReference>
<feature type="transmembrane region" description="Helical" evidence="7">
    <location>
        <begin position="138"/>
        <end position="155"/>
    </location>
</feature>
<proteinExistence type="predicted"/>